<dbReference type="RefSeq" id="WP_393991654.1">
    <property type="nucleotide sequence ID" value="NZ_JBAFVH010000003.1"/>
</dbReference>
<feature type="domain" description="VanZ-like" evidence="2">
    <location>
        <begin position="47"/>
        <end position="118"/>
    </location>
</feature>
<protein>
    <submittedName>
        <fullName evidence="3">VanZ family protein</fullName>
    </submittedName>
</protein>
<feature type="transmembrane region" description="Helical" evidence="1">
    <location>
        <begin position="18"/>
        <end position="38"/>
    </location>
</feature>
<dbReference type="EMBL" id="JBAFVH010000003">
    <property type="protein sequence ID" value="MFG1371686.1"/>
    <property type="molecule type" value="Genomic_DNA"/>
</dbReference>
<name>A0ABW6ZV11_9HYPH</name>
<dbReference type="Proteomes" id="UP001604002">
    <property type="component" value="Unassembled WGS sequence"/>
</dbReference>
<evidence type="ECO:0000313" key="3">
    <source>
        <dbReference type="EMBL" id="MFG1371686.1"/>
    </source>
</evidence>
<evidence type="ECO:0000256" key="1">
    <source>
        <dbReference type="SAM" id="Phobius"/>
    </source>
</evidence>
<comment type="caution">
    <text evidence="3">The sequence shown here is derived from an EMBL/GenBank/DDBJ whole genome shotgun (WGS) entry which is preliminary data.</text>
</comment>
<evidence type="ECO:0000313" key="4">
    <source>
        <dbReference type="Proteomes" id="UP001604002"/>
    </source>
</evidence>
<keyword evidence="1" id="KW-0472">Membrane</keyword>
<feature type="transmembrane region" description="Helical" evidence="1">
    <location>
        <begin position="53"/>
        <end position="72"/>
    </location>
</feature>
<proteinExistence type="predicted"/>
<dbReference type="InterPro" id="IPR006976">
    <property type="entry name" value="VanZ-like"/>
</dbReference>
<keyword evidence="1" id="KW-1133">Transmembrane helix</keyword>
<gene>
    <name evidence="3" type="ORF">V5F32_05900</name>
</gene>
<accession>A0ABW6ZV11</accession>
<sequence length="133" mass="14230">MTAAATGLRTLLRHKDRVLKGLAAVLWLVIVILSLLPGSERPHTGYSGNLEHFVAYLGTGAMTAFAFPAASLLRLALPFCLASGLFEIAQTVIPGRSPGVDNWMASSLGAFVGIIAVRTVARPLLMRCLRRET</sequence>
<evidence type="ECO:0000259" key="2">
    <source>
        <dbReference type="Pfam" id="PF04892"/>
    </source>
</evidence>
<keyword evidence="1" id="KW-0812">Transmembrane</keyword>
<dbReference type="Pfam" id="PF04892">
    <property type="entry name" value="VanZ"/>
    <property type="match status" value="1"/>
</dbReference>
<organism evidence="3 4">
    <name type="scientific">Xanthobacter oligotrophicus</name>
    <dbReference type="NCBI Taxonomy" id="2607286"/>
    <lineage>
        <taxon>Bacteria</taxon>
        <taxon>Pseudomonadati</taxon>
        <taxon>Pseudomonadota</taxon>
        <taxon>Alphaproteobacteria</taxon>
        <taxon>Hyphomicrobiales</taxon>
        <taxon>Xanthobacteraceae</taxon>
        <taxon>Xanthobacter</taxon>
    </lineage>
</organism>
<keyword evidence="4" id="KW-1185">Reference proteome</keyword>
<reference evidence="3 4" key="1">
    <citation type="submission" date="2024-02" db="EMBL/GenBank/DDBJ databases">
        <title>Expansion and revision of Xanthobacter and proposal of Roseixanthobacter gen. nov.</title>
        <authorList>
            <person name="Soltysiak M.P.M."/>
            <person name="Jalihal A."/>
            <person name="Ory A."/>
            <person name="Chrisophersen C."/>
            <person name="Lee A.D."/>
            <person name="Boulton J."/>
            <person name="Springer M."/>
        </authorList>
    </citation>
    <scope>NUCLEOTIDE SEQUENCE [LARGE SCALE GENOMIC DNA]</scope>
    <source>
        <strain evidence="3 4">23A</strain>
    </source>
</reference>